<dbReference type="AlphaFoldDB" id="A0AAD7X216"/>
<protein>
    <recommendedName>
        <fullName evidence="6">IF rod domain-containing protein</fullName>
    </recommendedName>
</protein>
<reference evidence="7" key="1">
    <citation type="journal article" date="2023" name="Science">
        <title>Genome structures resolve the early diversification of teleost fishes.</title>
        <authorList>
            <person name="Parey E."/>
            <person name="Louis A."/>
            <person name="Montfort J."/>
            <person name="Bouchez O."/>
            <person name="Roques C."/>
            <person name="Iampietro C."/>
            <person name="Lluch J."/>
            <person name="Castinel A."/>
            <person name="Donnadieu C."/>
            <person name="Desvignes T."/>
            <person name="Floi Bucao C."/>
            <person name="Jouanno E."/>
            <person name="Wen M."/>
            <person name="Mejri S."/>
            <person name="Dirks R."/>
            <person name="Jansen H."/>
            <person name="Henkel C."/>
            <person name="Chen W.J."/>
            <person name="Zahm M."/>
            <person name="Cabau C."/>
            <person name="Klopp C."/>
            <person name="Thompson A.W."/>
            <person name="Robinson-Rechavi M."/>
            <person name="Braasch I."/>
            <person name="Lecointre G."/>
            <person name="Bobe J."/>
            <person name="Postlethwait J.H."/>
            <person name="Berthelot C."/>
            <person name="Roest Crollius H."/>
            <person name="Guiguen Y."/>
        </authorList>
    </citation>
    <scope>NUCLEOTIDE SEQUENCE</scope>
    <source>
        <strain evidence="7">NC1722</strain>
    </source>
</reference>
<dbReference type="InterPro" id="IPR039008">
    <property type="entry name" value="IF_rod_dom"/>
</dbReference>
<accession>A0AAD7X216</accession>
<keyword evidence="1 3" id="KW-0403">Intermediate filament</keyword>
<evidence type="ECO:0000259" key="6">
    <source>
        <dbReference type="PROSITE" id="PS51842"/>
    </source>
</evidence>
<name>A0AAD7X216_9TELE</name>
<dbReference type="PANTHER" id="PTHR47136:SF1">
    <property type="entry name" value="SYNEMIN"/>
    <property type="match status" value="1"/>
</dbReference>
<feature type="coiled-coil region" evidence="4">
    <location>
        <begin position="196"/>
        <end position="237"/>
    </location>
</feature>
<dbReference type="PANTHER" id="PTHR47136">
    <property type="entry name" value="SYNEMIN"/>
    <property type="match status" value="1"/>
</dbReference>
<comment type="caution">
    <text evidence="7">The sequence shown here is derived from an EMBL/GenBank/DDBJ whole genome shotgun (WGS) entry which is preliminary data.</text>
</comment>
<dbReference type="Pfam" id="PF00038">
    <property type="entry name" value="Filament"/>
    <property type="match status" value="1"/>
</dbReference>
<dbReference type="PROSITE" id="PS00226">
    <property type="entry name" value="IF_ROD_1"/>
    <property type="match status" value="1"/>
</dbReference>
<dbReference type="GO" id="GO:0017166">
    <property type="term" value="F:vinculin binding"/>
    <property type="evidence" value="ECO:0007669"/>
    <property type="project" value="TreeGrafter"/>
</dbReference>
<dbReference type="Gene3D" id="1.20.5.1160">
    <property type="entry name" value="Vasodilator-stimulated phosphoprotein"/>
    <property type="match status" value="1"/>
</dbReference>
<feature type="region of interest" description="Disordered" evidence="5">
    <location>
        <begin position="954"/>
        <end position="994"/>
    </location>
</feature>
<evidence type="ECO:0000256" key="2">
    <source>
        <dbReference type="ARBA" id="ARBA00023054"/>
    </source>
</evidence>
<dbReference type="InterPro" id="IPR030634">
    <property type="entry name" value="SYNM"/>
</dbReference>
<dbReference type="EMBL" id="JAINUG010000004">
    <property type="protein sequence ID" value="KAJ8417405.1"/>
    <property type="molecule type" value="Genomic_DNA"/>
</dbReference>
<feature type="region of interest" description="Disordered" evidence="5">
    <location>
        <begin position="398"/>
        <end position="470"/>
    </location>
</feature>
<keyword evidence="2 4" id="KW-0175">Coiled coil</keyword>
<dbReference type="Proteomes" id="UP001221898">
    <property type="component" value="Unassembled WGS sequence"/>
</dbReference>
<keyword evidence="8" id="KW-1185">Reference proteome</keyword>
<comment type="similarity">
    <text evidence="3">Belongs to the intermediate filament family.</text>
</comment>
<dbReference type="GO" id="GO:0043034">
    <property type="term" value="C:costamere"/>
    <property type="evidence" value="ECO:0007669"/>
    <property type="project" value="TreeGrafter"/>
</dbReference>
<dbReference type="GO" id="GO:0042383">
    <property type="term" value="C:sarcolemma"/>
    <property type="evidence" value="ECO:0007669"/>
    <property type="project" value="TreeGrafter"/>
</dbReference>
<dbReference type="SUPFAM" id="SSF64593">
    <property type="entry name" value="Intermediate filament protein, coiled coil region"/>
    <property type="match status" value="2"/>
</dbReference>
<feature type="domain" description="IF rod" evidence="6">
    <location>
        <begin position="11"/>
        <end position="319"/>
    </location>
</feature>
<evidence type="ECO:0000256" key="4">
    <source>
        <dbReference type="SAM" id="Coils"/>
    </source>
</evidence>
<dbReference type="GO" id="GO:0019215">
    <property type="term" value="F:intermediate filament binding"/>
    <property type="evidence" value="ECO:0007669"/>
    <property type="project" value="TreeGrafter"/>
</dbReference>
<gene>
    <name evidence="7" type="ORF">AAFF_G00286320</name>
</gene>
<dbReference type="PROSITE" id="PS51842">
    <property type="entry name" value="IF_ROD_2"/>
    <property type="match status" value="1"/>
</dbReference>
<dbReference type="GO" id="GO:0005200">
    <property type="term" value="F:structural constituent of cytoskeleton"/>
    <property type="evidence" value="ECO:0007669"/>
    <property type="project" value="InterPro"/>
</dbReference>
<feature type="coiled-coil region" evidence="4">
    <location>
        <begin position="8"/>
        <end position="145"/>
    </location>
</feature>
<organism evidence="7 8">
    <name type="scientific">Aldrovandia affinis</name>
    <dbReference type="NCBI Taxonomy" id="143900"/>
    <lineage>
        <taxon>Eukaryota</taxon>
        <taxon>Metazoa</taxon>
        <taxon>Chordata</taxon>
        <taxon>Craniata</taxon>
        <taxon>Vertebrata</taxon>
        <taxon>Euteleostomi</taxon>
        <taxon>Actinopterygii</taxon>
        <taxon>Neopterygii</taxon>
        <taxon>Teleostei</taxon>
        <taxon>Notacanthiformes</taxon>
        <taxon>Halosauridae</taxon>
        <taxon>Aldrovandia</taxon>
    </lineage>
</organism>
<sequence>MLQFRRAFENEKIQLQDLNTRLSQYLSRVKQLEQENALLITEINSVRQEKTVEWENKYLPELKEVRRAVGQLASEKSKAEIERDRLWREFQTIQALCSEETVVCRDIEGERKGCEKQLQQALKKNAAMEERLLQLENEYRCMEDVHRQDVSHLRNEVHSRAVPVAVTQRYEGPPAITMEEIEGYALTLSESWMDNFEVYRRRVDDLEESIKADQAKLEELHREKTQYASELKKLCAEANKQNQLQLHLEEQLINMQDRCILEIDQYQGIVGELEEQHRLMAQTIAEKLKEHQQLMQVKMGLSLEVAAYRALLEGERKDPFQKMDQYAREASRRIDIKMPAQPWSTTNRKEGWKQYPLNTGPEAQYIDLASSLKASFGSTHFRSTSPVRVVPISVYARDQQSTSTRRDMPSFTKASQAAANVPKKTTEEKSVRSKEAPQKLVKDSASQRQPGLATRPGPSPPPKIDKRPVVLPPMMSAVPVSEEGDDKHNFRGLKIEKMEDTDTKTDTTKVTVREWTTPGWEEVKSSDVSEMSEVEVQRDDPEEADSSDEKTVDYIYMEEIIEKVMRPAGLDKFCPSPDSKVAYHVEKTEEDGTTTTQIILESKIEEDLDITDDAAMEMLLRKGVKKVTLEDLKGTPTGSMIQNLLSLGGACDLKNKSVNVEITEEAGEGLDYEEGEANPNPSPTFFQPSSMFFQIEELETDSHSAKLPQGKMEVKKSATTEETEYRKDGSVWVREGLRDADVPYISQAQDTEYFVSTPDDSVSEPEEERGISSYGHYGVVDDLSDERYYQEVHPINPRFEEEPGYRSAPRTSYMTSEHTFTKGRFPECIIEEEVQVSPTEQESMLELLTDDSMDPKQQLRGALEKLQGTVSESLQEEIALLTKSDQEASDNLTVDVKKVQQVSDNGMVTITAELNVSQSLEDFALEEDAGSNEQVLAAVPSSHSGLQHAIETRSSGGYTMEASRDQDTEMQSAVPGSLEGLEGSHMEESAKDIHKTERVIRLGPSERSLTFQMEVGNAGKDTSLPVGSGAHEFQGFFSEHLGSGGPNSKEVHEGVYSYVRQRNIGEDQGDELAYSQGHEGEVKKWEGFTKEQVEFGHVMQTQFLDPQFKDSQEKRIATLYLESAKED</sequence>
<feature type="compositionally biased region" description="Basic and acidic residues" evidence="5">
    <location>
        <begin position="424"/>
        <end position="442"/>
    </location>
</feature>
<dbReference type="SMART" id="SM01391">
    <property type="entry name" value="Filament"/>
    <property type="match status" value="1"/>
</dbReference>
<evidence type="ECO:0000313" key="8">
    <source>
        <dbReference type="Proteomes" id="UP001221898"/>
    </source>
</evidence>
<proteinExistence type="inferred from homology"/>
<dbReference type="Gene3D" id="1.20.5.170">
    <property type="match status" value="1"/>
</dbReference>
<evidence type="ECO:0000313" key="7">
    <source>
        <dbReference type="EMBL" id="KAJ8417405.1"/>
    </source>
</evidence>
<evidence type="ECO:0000256" key="3">
    <source>
        <dbReference type="RuleBase" id="RU000685"/>
    </source>
</evidence>
<feature type="region of interest" description="Disordered" evidence="5">
    <location>
        <begin position="522"/>
        <end position="548"/>
    </location>
</feature>
<dbReference type="GO" id="GO:0045104">
    <property type="term" value="P:intermediate filament cytoskeleton organization"/>
    <property type="evidence" value="ECO:0007669"/>
    <property type="project" value="InterPro"/>
</dbReference>
<dbReference type="GO" id="GO:0060053">
    <property type="term" value="C:neurofilament cytoskeleton"/>
    <property type="evidence" value="ECO:0007669"/>
    <property type="project" value="TreeGrafter"/>
</dbReference>
<feature type="compositionally biased region" description="Basic and acidic residues" evidence="5">
    <location>
        <begin position="982"/>
        <end position="994"/>
    </location>
</feature>
<dbReference type="GO" id="GO:0031443">
    <property type="term" value="P:fast-twitch skeletal muscle fiber contraction"/>
    <property type="evidence" value="ECO:0007669"/>
    <property type="project" value="TreeGrafter"/>
</dbReference>
<evidence type="ECO:0000256" key="5">
    <source>
        <dbReference type="SAM" id="MobiDB-lite"/>
    </source>
</evidence>
<dbReference type="InterPro" id="IPR018039">
    <property type="entry name" value="IF_conserved"/>
</dbReference>
<dbReference type="GO" id="GO:0005882">
    <property type="term" value="C:intermediate filament"/>
    <property type="evidence" value="ECO:0007669"/>
    <property type="project" value="UniProtKB-KW"/>
</dbReference>
<dbReference type="GO" id="GO:0008307">
    <property type="term" value="F:structural constituent of muscle"/>
    <property type="evidence" value="ECO:0007669"/>
    <property type="project" value="InterPro"/>
</dbReference>
<evidence type="ECO:0000256" key="1">
    <source>
        <dbReference type="ARBA" id="ARBA00022754"/>
    </source>
</evidence>